<dbReference type="PRINTS" id="PR00237">
    <property type="entry name" value="GPCRRHODOPSN"/>
</dbReference>
<keyword evidence="3" id="KW-1133">Transmembrane helix</keyword>
<dbReference type="EMBL" id="CAIIXF020000006">
    <property type="protein sequence ID" value="CAH1787234.1"/>
    <property type="molecule type" value="Genomic_DNA"/>
</dbReference>
<organism evidence="6 7">
    <name type="scientific">Owenia fusiformis</name>
    <name type="common">Polychaete worm</name>
    <dbReference type="NCBI Taxonomy" id="6347"/>
    <lineage>
        <taxon>Eukaryota</taxon>
        <taxon>Metazoa</taxon>
        <taxon>Spiralia</taxon>
        <taxon>Lophotrochozoa</taxon>
        <taxon>Annelida</taxon>
        <taxon>Polychaeta</taxon>
        <taxon>Sedentaria</taxon>
        <taxon>Canalipalpata</taxon>
        <taxon>Sabellida</taxon>
        <taxon>Oweniida</taxon>
        <taxon>Oweniidae</taxon>
        <taxon>Owenia</taxon>
    </lineage>
</organism>
<dbReference type="Proteomes" id="UP000749559">
    <property type="component" value="Unassembled WGS sequence"/>
</dbReference>
<evidence type="ECO:0000256" key="2">
    <source>
        <dbReference type="ARBA" id="ARBA00022692"/>
    </source>
</evidence>
<dbReference type="InterPro" id="IPR000276">
    <property type="entry name" value="GPCR_Rhodpsn"/>
</dbReference>
<evidence type="ECO:0000256" key="4">
    <source>
        <dbReference type="ARBA" id="ARBA00023136"/>
    </source>
</evidence>
<keyword evidence="5" id="KW-0807">Transducer</keyword>
<dbReference type="PROSITE" id="PS00237">
    <property type="entry name" value="G_PROTEIN_RECEP_F1_1"/>
    <property type="match status" value="1"/>
</dbReference>
<evidence type="ECO:0000313" key="6">
    <source>
        <dbReference type="EMBL" id="CAH1787234.1"/>
    </source>
</evidence>
<comment type="subcellular location">
    <subcellularLocation>
        <location evidence="1">Membrane</location>
    </subcellularLocation>
</comment>
<keyword evidence="7" id="KW-1185">Reference proteome</keyword>
<evidence type="ECO:0000256" key="3">
    <source>
        <dbReference type="ARBA" id="ARBA00022989"/>
    </source>
</evidence>
<evidence type="ECO:0000256" key="1">
    <source>
        <dbReference type="ARBA" id="ARBA00004370"/>
    </source>
</evidence>
<dbReference type="PANTHER" id="PTHR46641">
    <property type="entry name" value="FMRFAMIDE RECEPTOR-RELATED"/>
    <property type="match status" value="1"/>
</dbReference>
<keyword evidence="4" id="KW-0472">Membrane</keyword>
<proteinExistence type="inferred from homology"/>
<dbReference type="Pfam" id="PF00001">
    <property type="entry name" value="7tm_1"/>
    <property type="match status" value="1"/>
</dbReference>
<accession>A0A8J1XVE5</accession>
<evidence type="ECO:0000256" key="5">
    <source>
        <dbReference type="RuleBase" id="RU000688"/>
    </source>
</evidence>
<protein>
    <submittedName>
        <fullName evidence="6">Uncharacterized protein</fullName>
    </submittedName>
</protein>
<dbReference type="InterPro" id="IPR052954">
    <property type="entry name" value="GPCR-Ligand_Int"/>
</dbReference>
<dbReference type="PANTHER" id="PTHR46641:SF2">
    <property type="entry name" value="FMRFAMIDE RECEPTOR"/>
    <property type="match status" value="1"/>
</dbReference>
<dbReference type="Gene3D" id="1.20.1070.10">
    <property type="entry name" value="Rhodopsin 7-helix transmembrane proteins"/>
    <property type="match status" value="1"/>
</dbReference>
<dbReference type="SUPFAM" id="SSF81321">
    <property type="entry name" value="Family A G protein-coupled receptor-like"/>
    <property type="match status" value="1"/>
</dbReference>
<keyword evidence="5" id="KW-0297">G-protein coupled receptor</keyword>
<dbReference type="OrthoDB" id="5864054at2759"/>
<dbReference type="PROSITE" id="PS50262">
    <property type="entry name" value="G_PROTEIN_RECEP_F1_2"/>
    <property type="match status" value="1"/>
</dbReference>
<keyword evidence="2 5" id="KW-0812">Transmembrane</keyword>
<dbReference type="GO" id="GO:0016020">
    <property type="term" value="C:membrane"/>
    <property type="evidence" value="ECO:0007669"/>
    <property type="project" value="UniProtKB-SubCell"/>
</dbReference>
<name>A0A8J1XVE5_OWEFU</name>
<dbReference type="GO" id="GO:0004930">
    <property type="term" value="F:G protein-coupled receptor activity"/>
    <property type="evidence" value="ECO:0007669"/>
    <property type="project" value="UniProtKB-KW"/>
</dbReference>
<comment type="caution">
    <text evidence="6">The sequence shown here is derived from an EMBL/GenBank/DDBJ whole genome shotgun (WGS) entry which is preliminary data.</text>
</comment>
<keyword evidence="5" id="KW-0675">Receptor</keyword>
<dbReference type="InterPro" id="IPR017452">
    <property type="entry name" value="GPCR_Rhodpsn_7TM"/>
</dbReference>
<comment type="similarity">
    <text evidence="5">Belongs to the G-protein coupled receptor 1 family.</text>
</comment>
<gene>
    <name evidence="6" type="ORF">OFUS_LOCUS12982</name>
</gene>
<evidence type="ECO:0000313" key="7">
    <source>
        <dbReference type="Proteomes" id="UP000749559"/>
    </source>
</evidence>
<dbReference type="AlphaFoldDB" id="A0A8J1XVE5"/>
<reference evidence="6" key="1">
    <citation type="submission" date="2022-03" db="EMBL/GenBank/DDBJ databases">
        <authorList>
            <person name="Martin C."/>
        </authorList>
    </citation>
    <scope>NUCLEOTIDE SEQUENCE</scope>
</reference>
<sequence length="356" mass="40526">MNSSLELSSNLSTGDPTVNFLQQDWDNIAVVVFYIVISISSIGILCNILALAVFLREKDRSSRICLLGWLAVADILFLTMQITYVMWDTPNDGVSMTLVSVVFVPTLFQWTQTFDFWMVVLVTVDRYIYVIKPLRAPQILSVFRAKVLVAMVMVSSILFNVPLLYFEACGYVVYDVEWTDSATIDIIKRFCGNIRSEHMINYAMVSTVAMVTPVAITFTLNMFIIRSVRTSIRIHTGAMSRNERHELYFTLQIIAILSLFVLCGVIYSIILILNIHNTMHKQGITFLVFTSSNYAIHIILAFNSALNFLFYCFIGPLFRQSLLKMLRQMLGRLSSGICLTKLRSVTVTMEDHETFV</sequence>